<name>A0AC35TUQ8_9BILA</name>
<sequence>MARLFKAAFRFRSSSNQPSTSGSCPSTPKVTLSTFKKSSNGYGDKSCLVDYGMYPFTDKDLVKQTSKIILMTPVETHLFKFINNLNPADWFELFYQRIKEFRGAELRRDVLNEEFFDLAFDCRMIAMPKQKKNVKNVEEKEDMYPKLHFLGDHVRFCMRYNAVTLVKLGTTATNNQIPPFDLETYYQFPTNVVKYFGKNEKCLFLKIGRCSITGSGEIWFLLDSKENATEMHEKITEVFEMAAERRRSDGRKGSSQNLNIRLNNQGHRDRSHTNPIIVTSTGSFSNLETKEDRSKTWGDDGKAEERRISLISGIGSPKLNLNRGSISSNRNLSPVMAQNETGHLSQLDALKMEENKPVKKTSMAGLFQRLISNKEKDKDTLSNCDNKSLSNVSVDRLQIQEKALSAIRKDGSENDFISSDDINRYTPDSIRVKSPRPQLTPRQVSLSSTNSVQTTSSNRPTKSDYLLMDSNEAIIPPYTNYDTGVEYVLPEIKSYVSDSSSFSSIKYSNNALPKITEGVDLVLKSLKSADEAVTGPRAYSLGSKPKPITNQLASPKSETPPIPIQVSPDTMLNVDQLRKRAHSLGSGAWLKNQFFRRKHEQNCLTPNYSEEFALARSRANSNSINSKNTSKNTSIEKLGSDDHIEIDFSHGDSPKIRRLSNPSLENLSINSKPSRTSSLEIASMSTIQQAREIAVNKKIMAEKDAADKKVRQKNFLFLNVNALTDELIRVKITENGENGRINYKPVTFAQTTPRSPLFDEVYHDNTFHNTIYNQRKFTAIPEIDDSTTNTPSSMSRNSSHHAMFGSKKHTLSENSNDQMEEQQYTILDPKTLDIINKAKFEMKTSPTPSLPSSFKSGDGVLDYAAFSSPTKKSNMKLHMSSNFKSTPPTISYSGCEEVVDYTICSRPPVIQEIPSPEIVNAFVGS</sequence>
<evidence type="ECO:0000313" key="1">
    <source>
        <dbReference type="Proteomes" id="UP000095286"/>
    </source>
</evidence>
<evidence type="ECO:0000313" key="2">
    <source>
        <dbReference type="WBParaSite" id="RSKR_0000471400.1"/>
    </source>
</evidence>
<dbReference type="WBParaSite" id="RSKR_0000471400.1">
    <property type="protein sequence ID" value="RSKR_0000471400.1"/>
    <property type="gene ID" value="RSKR_0000471400"/>
</dbReference>
<organism evidence="1 2">
    <name type="scientific">Rhabditophanes sp. KR3021</name>
    <dbReference type="NCBI Taxonomy" id="114890"/>
    <lineage>
        <taxon>Eukaryota</taxon>
        <taxon>Metazoa</taxon>
        <taxon>Ecdysozoa</taxon>
        <taxon>Nematoda</taxon>
        <taxon>Chromadorea</taxon>
        <taxon>Rhabditida</taxon>
        <taxon>Tylenchina</taxon>
        <taxon>Panagrolaimomorpha</taxon>
        <taxon>Strongyloidoidea</taxon>
        <taxon>Alloionematidae</taxon>
        <taxon>Rhabditophanes</taxon>
    </lineage>
</organism>
<reference evidence="2" key="1">
    <citation type="submission" date="2016-11" db="UniProtKB">
        <authorList>
            <consortium name="WormBaseParasite"/>
        </authorList>
    </citation>
    <scope>IDENTIFICATION</scope>
    <source>
        <strain evidence="2">KR3021</strain>
    </source>
</reference>
<proteinExistence type="predicted"/>
<protein>
    <submittedName>
        <fullName evidence="2">IRS-type PTB domain-containing protein</fullName>
    </submittedName>
</protein>
<dbReference type="Proteomes" id="UP000095286">
    <property type="component" value="Unplaced"/>
</dbReference>
<accession>A0AC35TUQ8</accession>